<reference evidence="10 11" key="1">
    <citation type="submission" date="2020-08" db="EMBL/GenBank/DDBJ databases">
        <title>Sequencing the genomes of 1000 actinobacteria strains.</title>
        <authorList>
            <person name="Klenk H.-P."/>
        </authorList>
    </citation>
    <scope>NUCLEOTIDE SEQUENCE [LARGE SCALE GENOMIC DNA]</scope>
    <source>
        <strain evidence="10 11">DSM 43851</strain>
    </source>
</reference>
<evidence type="ECO:0000256" key="2">
    <source>
        <dbReference type="ARBA" id="ARBA00022475"/>
    </source>
</evidence>
<gene>
    <name evidence="10" type="ORF">BJ998_000193</name>
</gene>
<dbReference type="EMBL" id="JACHIR010000001">
    <property type="protein sequence ID" value="MBB5888997.1"/>
    <property type="molecule type" value="Genomic_DNA"/>
</dbReference>
<feature type="transmembrane region" description="Helical" evidence="8">
    <location>
        <begin position="15"/>
        <end position="34"/>
    </location>
</feature>
<dbReference type="GO" id="GO:0016763">
    <property type="term" value="F:pentosyltransferase activity"/>
    <property type="evidence" value="ECO:0007669"/>
    <property type="project" value="TreeGrafter"/>
</dbReference>
<dbReference type="GO" id="GO:0009103">
    <property type="term" value="P:lipopolysaccharide biosynthetic process"/>
    <property type="evidence" value="ECO:0007669"/>
    <property type="project" value="UniProtKB-ARBA"/>
</dbReference>
<keyword evidence="5 8" id="KW-0812">Transmembrane</keyword>
<keyword evidence="4 10" id="KW-0808">Transferase</keyword>
<accession>A0A7W9ND86</accession>
<feature type="transmembrane region" description="Helical" evidence="8">
    <location>
        <begin position="85"/>
        <end position="106"/>
    </location>
</feature>
<feature type="transmembrane region" description="Helical" evidence="8">
    <location>
        <begin position="138"/>
        <end position="156"/>
    </location>
</feature>
<feature type="transmembrane region" description="Helical" evidence="8">
    <location>
        <begin position="204"/>
        <end position="226"/>
    </location>
</feature>
<evidence type="ECO:0000256" key="4">
    <source>
        <dbReference type="ARBA" id="ARBA00022679"/>
    </source>
</evidence>
<feature type="transmembrane region" description="Helical" evidence="8">
    <location>
        <begin position="55"/>
        <end position="73"/>
    </location>
</feature>
<feature type="transmembrane region" description="Helical" evidence="8">
    <location>
        <begin position="168"/>
        <end position="192"/>
    </location>
</feature>
<dbReference type="RefSeq" id="WP_184857594.1">
    <property type="nucleotide sequence ID" value="NZ_BAAAWY010000013.1"/>
</dbReference>
<protein>
    <submittedName>
        <fullName evidence="10">Mannosyltransferase</fullName>
        <ecNumber evidence="10">2.4.1.-</ecNumber>
    </submittedName>
</protein>
<feature type="transmembrane region" description="Helical" evidence="8">
    <location>
        <begin position="279"/>
        <end position="297"/>
    </location>
</feature>
<evidence type="ECO:0000256" key="3">
    <source>
        <dbReference type="ARBA" id="ARBA00022676"/>
    </source>
</evidence>
<evidence type="ECO:0000256" key="6">
    <source>
        <dbReference type="ARBA" id="ARBA00022989"/>
    </source>
</evidence>
<feature type="transmembrane region" description="Helical" evidence="8">
    <location>
        <begin position="309"/>
        <end position="328"/>
    </location>
</feature>
<dbReference type="Pfam" id="PF13231">
    <property type="entry name" value="PMT_2"/>
    <property type="match status" value="1"/>
</dbReference>
<evidence type="ECO:0000313" key="10">
    <source>
        <dbReference type="EMBL" id="MBB5888997.1"/>
    </source>
</evidence>
<dbReference type="InterPro" id="IPR038731">
    <property type="entry name" value="RgtA/B/C-like"/>
</dbReference>
<comment type="subcellular location">
    <subcellularLocation>
        <location evidence="1">Cell membrane</location>
        <topology evidence="1">Multi-pass membrane protein</topology>
    </subcellularLocation>
</comment>
<keyword evidence="6 8" id="KW-1133">Transmembrane helix</keyword>
<dbReference type="GO" id="GO:0005886">
    <property type="term" value="C:plasma membrane"/>
    <property type="evidence" value="ECO:0007669"/>
    <property type="project" value="UniProtKB-SubCell"/>
</dbReference>
<keyword evidence="3 10" id="KW-0328">Glycosyltransferase</keyword>
<dbReference type="Proteomes" id="UP000585638">
    <property type="component" value="Unassembled WGS sequence"/>
</dbReference>
<comment type="caution">
    <text evidence="10">The sequence shown here is derived from an EMBL/GenBank/DDBJ whole genome shotgun (WGS) entry which is preliminary data.</text>
</comment>
<dbReference type="EC" id="2.4.1.-" evidence="10"/>
<feature type="domain" description="Glycosyltransferase RgtA/B/C/D-like" evidence="9">
    <location>
        <begin position="72"/>
        <end position="222"/>
    </location>
</feature>
<dbReference type="PANTHER" id="PTHR33908">
    <property type="entry name" value="MANNOSYLTRANSFERASE YKCB-RELATED"/>
    <property type="match status" value="1"/>
</dbReference>
<keyword evidence="2" id="KW-1003">Cell membrane</keyword>
<evidence type="ECO:0000256" key="1">
    <source>
        <dbReference type="ARBA" id="ARBA00004651"/>
    </source>
</evidence>
<dbReference type="InterPro" id="IPR050297">
    <property type="entry name" value="LipidA_mod_glycosyltrf_83"/>
</dbReference>
<evidence type="ECO:0000256" key="8">
    <source>
        <dbReference type="SAM" id="Phobius"/>
    </source>
</evidence>
<dbReference type="PANTHER" id="PTHR33908:SF3">
    <property type="entry name" value="UNDECAPRENYL PHOSPHATE-ALPHA-4-AMINO-4-DEOXY-L-ARABINOSE ARABINOSYL TRANSFERASE"/>
    <property type="match status" value="1"/>
</dbReference>
<proteinExistence type="predicted"/>
<keyword evidence="11" id="KW-1185">Reference proteome</keyword>
<evidence type="ECO:0000256" key="5">
    <source>
        <dbReference type="ARBA" id="ARBA00022692"/>
    </source>
</evidence>
<evidence type="ECO:0000256" key="7">
    <source>
        <dbReference type="ARBA" id="ARBA00023136"/>
    </source>
</evidence>
<keyword evidence="7 8" id="KW-0472">Membrane</keyword>
<organism evidence="10 11">
    <name type="scientific">Kutzneria kofuensis</name>
    <dbReference type="NCBI Taxonomy" id="103725"/>
    <lineage>
        <taxon>Bacteria</taxon>
        <taxon>Bacillati</taxon>
        <taxon>Actinomycetota</taxon>
        <taxon>Actinomycetes</taxon>
        <taxon>Pseudonocardiales</taxon>
        <taxon>Pseudonocardiaceae</taxon>
        <taxon>Kutzneria</taxon>
    </lineage>
</organism>
<evidence type="ECO:0000313" key="11">
    <source>
        <dbReference type="Proteomes" id="UP000585638"/>
    </source>
</evidence>
<evidence type="ECO:0000259" key="9">
    <source>
        <dbReference type="Pfam" id="PF13231"/>
    </source>
</evidence>
<sequence length="494" mass="53128">MGGHAWLVRALRTRVWLVPVVVVMLALGTHHITVPEMWRDELASWTAATRSVPELFTLLSHIDASSGAYYLVLHYVAAVFGASPLALRLPSLLAMCAAAACVSLVGKRLFSRRAGLAAGTVFALLPSVSRFGQEARSYAFVVMFVALSTLLLLRALERPVWLRWAGYALALAASGVFHLVALSCVAGHLAVVWLQWQRDRERRYWRFIAAVAVALLPVIPVALAALPQAKAQIGNVAEPALTTPLTDVTQLWLMLFCSGIGAGAVIVFAGLAWTTRRRAAAIGTAMALLPTVAVLVVSEFGTSYYMARYFMFTVPAWAVLAGAGIATVSRLRAMAIALVALAALIYPDQQAVRLPLAHDWWNYPLPPAPPAFQYSAAAKVIAGEWQPGDGVVYGERGSAPLTDLGIEYNLPDRVHLTDVLATGSPQAGGTWVPPECPSPTDCLRTGPKRVWVVNTDPTMFGGMEEGKIDGLLEYYGTVESTSVPGITVTLMVRD</sequence>
<dbReference type="AlphaFoldDB" id="A0A7W9ND86"/>
<feature type="transmembrane region" description="Helical" evidence="8">
    <location>
        <begin position="251"/>
        <end position="272"/>
    </location>
</feature>
<dbReference type="GO" id="GO:0010041">
    <property type="term" value="P:response to iron(III) ion"/>
    <property type="evidence" value="ECO:0007669"/>
    <property type="project" value="TreeGrafter"/>
</dbReference>
<name>A0A7W9ND86_9PSEU</name>